<evidence type="ECO:0000256" key="2">
    <source>
        <dbReference type="ARBA" id="ARBA00022801"/>
    </source>
</evidence>
<proteinExistence type="inferred from homology"/>
<feature type="domain" description="Glycosyl hydrolase family 31 C-terminal" evidence="6">
    <location>
        <begin position="131"/>
        <end position="207"/>
    </location>
</feature>
<protein>
    <submittedName>
        <fullName evidence="7">KIAA1161 protein</fullName>
    </submittedName>
</protein>
<comment type="similarity">
    <text evidence="1 4">Belongs to the glycosyl hydrolase 31 family.</text>
</comment>
<evidence type="ECO:0000259" key="5">
    <source>
        <dbReference type="Pfam" id="PF01055"/>
    </source>
</evidence>
<dbReference type="GO" id="GO:0004553">
    <property type="term" value="F:hydrolase activity, hydrolyzing O-glycosyl compounds"/>
    <property type="evidence" value="ECO:0007669"/>
    <property type="project" value="InterPro"/>
</dbReference>
<keyword evidence="8" id="KW-1185">Reference proteome</keyword>
<evidence type="ECO:0000256" key="1">
    <source>
        <dbReference type="ARBA" id="ARBA00007806"/>
    </source>
</evidence>
<dbReference type="OrthoDB" id="10070917at2759"/>
<feature type="domain" description="Glycoside hydrolase family 31 TIM barrel" evidence="5">
    <location>
        <begin position="24"/>
        <end position="113"/>
    </location>
</feature>
<keyword evidence="2 4" id="KW-0378">Hydrolase</keyword>
<evidence type="ECO:0000259" key="6">
    <source>
        <dbReference type="Pfam" id="PF21365"/>
    </source>
</evidence>
<evidence type="ECO:0000313" key="7">
    <source>
        <dbReference type="EMBL" id="CAH1253156.1"/>
    </source>
</evidence>
<evidence type="ECO:0000256" key="4">
    <source>
        <dbReference type="RuleBase" id="RU361185"/>
    </source>
</evidence>
<dbReference type="EMBL" id="OV696687">
    <property type="protein sequence ID" value="CAH1253156.1"/>
    <property type="molecule type" value="Genomic_DNA"/>
</dbReference>
<evidence type="ECO:0000313" key="8">
    <source>
        <dbReference type="Proteomes" id="UP000838412"/>
    </source>
</evidence>
<reference evidence="7" key="1">
    <citation type="submission" date="2022-01" db="EMBL/GenBank/DDBJ databases">
        <authorList>
            <person name="Braso-Vives M."/>
        </authorList>
    </citation>
    <scope>NUCLEOTIDE SEQUENCE</scope>
</reference>
<dbReference type="InterPro" id="IPR048395">
    <property type="entry name" value="Glyco_hydro_31_C"/>
</dbReference>
<dbReference type="Proteomes" id="UP000838412">
    <property type="component" value="Chromosome 2"/>
</dbReference>
<name>A0A8J9ZEM9_BRALA</name>
<dbReference type="InterPro" id="IPR000322">
    <property type="entry name" value="Glyco_hydro_31_TIM"/>
</dbReference>
<gene>
    <name evidence="7" type="primary">KIAA1161</name>
    <name evidence="7" type="ORF">BLAG_LOCUS13027</name>
</gene>
<dbReference type="PANTHER" id="PTHR43053:SF4">
    <property type="entry name" value="MYOGENESIS-REGULATING GLYCOSIDASE"/>
    <property type="match status" value="1"/>
</dbReference>
<evidence type="ECO:0000256" key="3">
    <source>
        <dbReference type="ARBA" id="ARBA00023295"/>
    </source>
</evidence>
<keyword evidence="3 4" id="KW-0326">Glycosidase</keyword>
<organism evidence="7 8">
    <name type="scientific">Branchiostoma lanceolatum</name>
    <name type="common">Common lancelet</name>
    <name type="synonym">Amphioxus lanceolatum</name>
    <dbReference type="NCBI Taxonomy" id="7740"/>
    <lineage>
        <taxon>Eukaryota</taxon>
        <taxon>Metazoa</taxon>
        <taxon>Chordata</taxon>
        <taxon>Cephalochordata</taxon>
        <taxon>Leptocardii</taxon>
        <taxon>Amphioxiformes</taxon>
        <taxon>Branchiostomatidae</taxon>
        <taxon>Branchiostoma</taxon>
    </lineage>
</organism>
<dbReference type="InterPro" id="IPR017853">
    <property type="entry name" value="GH"/>
</dbReference>
<dbReference type="InterPro" id="IPR013780">
    <property type="entry name" value="Glyco_hydro_b"/>
</dbReference>
<dbReference type="Gene3D" id="2.60.40.1180">
    <property type="entry name" value="Golgi alpha-mannosidase II"/>
    <property type="match status" value="1"/>
</dbReference>
<dbReference type="AlphaFoldDB" id="A0A8J9ZEM9"/>
<sequence length="217" mass="24749">MVEVRVGYRNQDLPIFVRMMDKDSNWGYNNGLRTIIPSALTLGILGYPYILPDMIGGNAYEAGFHETRLPDRELYIRWVQLTAFLPAMQFSIAPWQYDEEVVQISKRYVELHETFVTPLVLKFAKEALKDGSPIIRPLWWLAPGDEQSQIEDSEFLIGDEVLVAPILDQGRTFRDVYLPPGGTWQDCRDGSVYNGGQTLKDVPVPLGDVAYYTMLEI</sequence>
<dbReference type="Pfam" id="PF21365">
    <property type="entry name" value="Glyco_hydro_31_3rd"/>
    <property type="match status" value="1"/>
</dbReference>
<dbReference type="Pfam" id="PF01055">
    <property type="entry name" value="Glyco_hydro_31_2nd"/>
    <property type="match status" value="1"/>
</dbReference>
<dbReference type="Gene3D" id="3.20.20.80">
    <property type="entry name" value="Glycosidases"/>
    <property type="match status" value="1"/>
</dbReference>
<dbReference type="PANTHER" id="PTHR43053">
    <property type="entry name" value="GLYCOSIDASE FAMILY 31"/>
    <property type="match status" value="1"/>
</dbReference>
<dbReference type="GO" id="GO:0005975">
    <property type="term" value="P:carbohydrate metabolic process"/>
    <property type="evidence" value="ECO:0007669"/>
    <property type="project" value="InterPro"/>
</dbReference>
<accession>A0A8J9ZEM9</accession>
<dbReference type="SUPFAM" id="SSF51011">
    <property type="entry name" value="Glycosyl hydrolase domain"/>
    <property type="match status" value="1"/>
</dbReference>
<dbReference type="CDD" id="cd06592">
    <property type="entry name" value="GH31_NET37"/>
    <property type="match status" value="1"/>
</dbReference>
<dbReference type="SUPFAM" id="SSF51445">
    <property type="entry name" value="(Trans)glycosidases"/>
    <property type="match status" value="1"/>
</dbReference>
<dbReference type="InterPro" id="IPR050985">
    <property type="entry name" value="Alpha-glycosidase_related"/>
</dbReference>